<dbReference type="GO" id="GO:0008270">
    <property type="term" value="F:zinc ion binding"/>
    <property type="evidence" value="ECO:0007669"/>
    <property type="project" value="UniProtKB-KW"/>
</dbReference>
<reference evidence="6" key="1">
    <citation type="submission" date="2022-07" db="EMBL/GenBank/DDBJ databases">
        <title>The genome of Lyophyllum shimeji provides insight into the initial evolution of ectomycorrhizal fungal genome.</title>
        <authorList>
            <person name="Kobayashi Y."/>
            <person name="Shibata T."/>
            <person name="Hirakawa H."/>
            <person name="Shigenobu S."/>
            <person name="Nishiyama T."/>
            <person name="Yamada A."/>
            <person name="Hasebe M."/>
            <person name="Kawaguchi M."/>
        </authorList>
    </citation>
    <scope>NUCLEOTIDE SEQUENCE</scope>
    <source>
        <strain evidence="6">AT787</strain>
    </source>
</reference>
<evidence type="ECO:0000256" key="3">
    <source>
        <dbReference type="ARBA" id="ARBA00022833"/>
    </source>
</evidence>
<dbReference type="SUPFAM" id="SSF144232">
    <property type="entry name" value="HIT/MYND zinc finger-like"/>
    <property type="match status" value="1"/>
</dbReference>
<dbReference type="AlphaFoldDB" id="A0A9P3UN10"/>
<keyword evidence="3" id="KW-0862">Zinc</keyword>
<proteinExistence type="predicted"/>
<evidence type="ECO:0000256" key="1">
    <source>
        <dbReference type="ARBA" id="ARBA00022723"/>
    </source>
</evidence>
<dbReference type="Gene3D" id="6.10.140.2220">
    <property type="match status" value="1"/>
</dbReference>
<dbReference type="OrthoDB" id="5231159at2759"/>
<dbReference type="Proteomes" id="UP001063166">
    <property type="component" value="Unassembled WGS sequence"/>
</dbReference>
<evidence type="ECO:0000313" key="7">
    <source>
        <dbReference type="Proteomes" id="UP001063166"/>
    </source>
</evidence>
<organism evidence="6 7">
    <name type="scientific">Lyophyllum shimeji</name>
    <name type="common">Hon-shimeji</name>
    <name type="synonym">Tricholoma shimeji</name>
    <dbReference type="NCBI Taxonomy" id="47721"/>
    <lineage>
        <taxon>Eukaryota</taxon>
        <taxon>Fungi</taxon>
        <taxon>Dikarya</taxon>
        <taxon>Basidiomycota</taxon>
        <taxon>Agaricomycotina</taxon>
        <taxon>Agaricomycetes</taxon>
        <taxon>Agaricomycetidae</taxon>
        <taxon>Agaricales</taxon>
        <taxon>Tricholomatineae</taxon>
        <taxon>Lyophyllaceae</taxon>
        <taxon>Lyophyllum</taxon>
    </lineage>
</organism>
<dbReference type="PROSITE" id="PS50865">
    <property type="entry name" value="ZF_MYND_2"/>
    <property type="match status" value="1"/>
</dbReference>
<dbReference type="EMBL" id="BRPK01000006">
    <property type="protein sequence ID" value="GLB39188.1"/>
    <property type="molecule type" value="Genomic_DNA"/>
</dbReference>
<sequence>MPTRPSRNSNAQPLPRHIQIIANGARRNPAAHFNRLVQLLRDERAWAVHPQLLSIIFRQLDKDPARHALLTEDDVICYQLGFKALDGILVARNATRGSNGRRSELDHSYILPAWPSVWKWMQYLYYGTPDGLLDTTFNAESRPTAFYLYIFNTVQCFLAAILMDQPSPALSSAVIATPGVLRMATEIWIRQGDRPSDPNDTNVVEAGPYTFAMALTAILQANPSEMSDLADGFGIGPQALAALLARPIRYVVLEREAQLRAYDAYIAVYLELARQAPEIMKMVLAQNILAAILYGLAFLLSIREPVPRHESITPGIAACLRFIVVAHALSGGFAWVSDAIRLKLVSSMLKCASRLPPSGTAPTERGIESDLLLIVNLLEQCVFHRPLLRALGRVMRQQSVLSLAGQVPKESWFSSHWERFAASVEFMSKAYATFDESEESKLKCASFKCNNIETTERFQKCAGCHQVVYCSETCQREDWQHGIHREDCKTAREIRSQQACHVSLRDRAFFTFLAEQQIKKDQQKIIEMRDRSPNDRAVKPLVLRIDHSITPAVLSLEPADEFHPVSCRGPPSITVIPLPPDSRSTPPPLIQPCVTVAYGDEQRAIVYTPSKVSGDLFGWFHGAGGDDEERKENSRRVYDAFGEAIFEK</sequence>
<evidence type="ECO:0000256" key="2">
    <source>
        <dbReference type="ARBA" id="ARBA00022771"/>
    </source>
</evidence>
<evidence type="ECO:0000259" key="5">
    <source>
        <dbReference type="PROSITE" id="PS50865"/>
    </source>
</evidence>
<protein>
    <recommendedName>
        <fullName evidence="5">MYND-type domain-containing protein</fullName>
    </recommendedName>
</protein>
<keyword evidence="2 4" id="KW-0863">Zinc-finger</keyword>
<accession>A0A9P3UN10</accession>
<comment type="caution">
    <text evidence="6">The sequence shown here is derived from an EMBL/GenBank/DDBJ whole genome shotgun (WGS) entry which is preliminary data.</text>
</comment>
<feature type="domain" description="MYND-type" evidence="5">
    <location>
        <begin position="446"/>
        <end position="488"/>
    </location>
</feature>
<keyword evidence="7" id="KW-1185">Reference proteome</keyword>
<dbReference type="Pfam" id="PF01753">
    <property type="entry name" value="zf-MYND"/>
    <property type="match status" value="1"/>
</dbReference>
<dbReference type="InterPro" id="IPR002893">
    <property type="entry name" value="Znf_MYND"/>
</dbReference>
<name>A0A9P3UN10_LYOSH</name>
<keyword evidence="1" id="KW-0479">Metal-binding</keyword>
<evidence type="ECO:0000313" key="6">
    <source>
        <dbReference type="EMBL" id="GLB39188.1"/>
    </source>
</evidence>
<gene>
    <name evidence="6" type="ORF">LshimejAT787_0603500</name>
</gene>
<evidence type="ECO:0000256" key="4">
    <source>
        <dbReference type="PROSITE-ProRule" id="PRU00134"/>
    </source>
</evidence>